<dbReference type="Gene3D" id="3.30.710.10">
    <property type="entry name" value="Potassium Channel Kv1.1, Chain A"/>
    <property type="match status" value="1"/>
</dbReference>
<dbReference type="GeneID" id="37223250"/>
<sequence>MDAPQVQVGAPEGHSNGSNAEKENTQNTQNASSFDVNASAASSAVNEGQADLSQDIVLPDAGAADPEPKLAAPKRNPGLQFLDYLRSPIVELVVGTGETKTTLTAHQSLLLESPFLAEKVTTFGESDPRRIELPQENVEAFGYFLQFQYTRDYSASQSESHTEQEAVLGEIDDSGKQLLKHARVYTLAERLGIPSLKTLAHSKIHRINSTSHGEIAYARYVYMNTPVDDVTIRKPIATFWALRSHVLRHEAEEEFRKLCIEVPQFSFDVLNLVLDQKEKRAQDKAESESAVKGSGRKRLRSGL</sequence>
<feature type="region of interest" description="Disordered" evidence="1">
    <location>
        <begin position="282"/>
        <end position="303"/>
    </location>
</feature>
<feature type="compositionally biased region" description="Low complexity" evidence="1">
    <location>
        <begin position="30"/>
        <end position="46"/>
    </location>
</feature>
<dbReference type="InterPro" id="IPR011333">
    <property type="entry name" value="SKP1/BTB/POZ_sf"/>
</dbReference>
<feature type="compositionally biased region" description="Basic residues" evidence="1">
    <location>
        <begin position="294"/>
        <end position="303"/>
    </location>
</feature>
<dbReference type="RefSeq" id="XP_025580554.1">
    <property type="nucleotide sequence ID" value="XM_025718385.1"/>
</dbReference>
<dbReference type="PANTHER" id="PTHR47843:SF3">
    <property type="entry name" value="BTB DOMAIN-CONTAINING PROTEIN"/>
    <property type="match status" value="1"/>
</dbReference>
<evidence type="ECO:0000313" key="3">
    <source>
        <dbReference type="Proteomes" id="UP000249402"/>
    </source>
</evidence>
<gene>
    <name evidence="2" type="ORF">BO80DRAFT_420515</name>
</gene>
<protein>
    <recommendedName>
        <fullName evidence="4">BTB domain-containing protein</fullName>
    </recommendedName>
</protein>
<evidence type="ECO:0000256" key="1">
    <source>
        <dbReference type="SAM" id="MobiDB-lite"/>
    </source>
</evidence>
<accession>A0A395HEE0</accession>
<dbReference type="AlphaFoldDB" id="A0A395HEE0"/>
<reference evidence="2 3" key="1">
    <citation type="submission" date="2018-02" db="EMBL/GenBank/DDBJ databases">
        <title>The genomes of Aspergillus section Nigri reveals drivers in fungal speciation.</title>
        <authorList>
            <consortium name="DOE Joint Genome Institute"/>
            <person name="Vesth T.C."/>
            <person name="Nybo J."/>
            <person name="Theobald S."/>
            <person name="Brandl J."/>
            <person name="Frisvad J.C."/>
            <person name="Nielsen K.F."/>
            <person name="Lyhne E.K."/>
            <person name="Kogle M.E."/>
            <person name="Kuo A."/>
            <person name="Riley R."/>
            <person name="Clum A."/>
            <person name="Nolan M."/>
            <person name="Lipzen A."/>
            <person name="Salamov A."/>
            <person name="Henrissat B."/>
            <person name="Wiebenga A."/>
            <person name="De vries R.P."/>
            <person name="Grigoriev I.V."/>
            <person name="Mortensen U.H."/>
            <person name="Andersen M.R."/>
            <person name="Baker S.E."/>
        </authorList>
    </citation>
    <scope>NUCLEOTIDE SEQUENCE [LARGE SCALE GENOMIC DNA]</scope>
    <source>
        <strain evidence="2 3">CBS 121593</strain>
    </source>
</reference>
<feature type="compositionally biased region" description="Polar residues" evidence="1">
    <location>
        <begin position="15"/>
        <end position="29"/>
    </location>
</feature>
<feature type="region of interest" description="Disordered" evidence="1">
    <location>
        <begin position="1"/>
        <end position="51"/>
    </location>
</feature>
<dbReference type="PANTHER" id="PTHR47843">
    <property type="entry name" value="BTB DOMAIN-CONTAINING PROTEIN-RELATED"/>
    <property type="match status" value="1"/>
</dbReference>
<keyword evidence="3" id="KW-1185">Reference proteome</keyword>
<dbReference type="Proteomes" id="UP000249402">
    <property type="component" value="Unassembled WGS sequence"/>
</dbReference>
<evidence type="ECO:0008006" key="4">
    <source>
        <dbReference type="Google" id="ProtNLM"/>
    </source>
</evidence>
<dbReference type="EMBL" id="KZ824419">
    <property type="protein sequence ID" value="RAL06227.1"/>
    <property type="molecule type" value="Genomic_DNA"/>
</dbReference>
<dbReference type="VEuPathDB" id="FungiDB:BO80DRAFT_420515"/>
<dbReference type="OrthoDB" id="3926209at2759"/>
<evidence type="ECO:0000313" key="2">
    <source>
        <dbReference type="EMBL" id="RAL06227.1"/>
    </source>
</evidence>
<name>A0A395HEE0_9EURO</name>
<organism evidence="2 3">
    <name type="scientific">Aspergillus ibericus CBS 121593</name>
    <dbReference type="NCBI Taxonomy" id="1448316"/>
    <lineage>
        <taxon>Eukaryota</taxon>
        <taxon>Fungi</taxon>
        <taxon>Dikarya</taxon>
        <taxon>Ascomycota</taxon>
        <taxon>Pezizomycotina</taxon>
        <taxon>Eurotiomycetes</taxon>
        <taxon>Eurotiomycetidae</taxon>
        <taxon>Eurotiales</taxon>
        <taxon>Aspergillaceae</taxon>
        <taxon>Aspergillus</taxon>
        <taxon>Aspergillus subgen. Circumdati</taxon>
    </lineage>
</organism>
<proteinExistence type="predicted"/>
<dbReference type="SUPFAM" id="SSF54695">
    <property type="entry name" value="POZ domain"/>
    <property type="match status" value="1"/>
</dbReference>